<name>A0ACB5R6X4_9CLOT</name>
<sequence>MNKVRYIYREYLAEYDLDIRLFDIWGLKIEDLYPLRKVFIINSSEKKYILKRVNYTKEFNEFLNESLEYIRKKFNYILEIEKTKDGKYIAEYAGKSYVLINLIEGRECSVENPIDLQLATRGIANLHRAGIGIKDKVSKQFQTYNQVINLCPSNIAELERLKLQVLNYEYKDEFDTRFLGEVNYIINELKICDSMIQAINLKRINENMEAIVLCHNDLAYHNILIKDQEAYFIDFDYCSIDYRVKDIAEFIVKSIKSTDYDKEMYEIIIAEYEAINRLDEEEKKLLKVFLRYPKEIVELIINYYYKRKNWTQETFISLMDTKIEQEKQKVQFWNSNFK</sequence>
<gene>
    <name evidence="1" type="ORF">rsdtw13_01700</name>
</gene>
<accession>A0ACB5R6X4</accession>
<reference evidence="1" key="1">
    <citation type="journal article" date="2025" name="Int. J. Syst. Evol. Microbiol.">
        <title>Inconstantimicrobium mannanitabidum sp. nov., a novel member of the family Clostridiaceae isolated from anoxic soil under the treatment of reductive soil disinfestation.</title>
        <authorList>
            <person name="Ueki A."/>
            <person name="Tonouchi A."/>
            <person name="Honma S."/>
            <person name="Kaku N."/>
            <person name="Ueki K."/>
        </authorList>
    </citation>
    <scope>NUCLEOTIDE SEQUENCE</scope>
    <source>
        <strain evidence="1">TW13</strain>
    </source>
</reference>
<organism evidence="1 2">
    <name type="scientific">Inconstantimicrobium mannanitabidum</name>
    <dbReference type="NCBI Taxonomy" id="1604901"/>
    <lineage>
        <taxon>Bacteria</taxon>
        <taxon>Bacillati</taxon>
        <taxon>Bacillota</taxon>
        <taxon>Clostridia</taxon>
        <taxon>Eubacteriales</taxon>
        <taxon>Clostridiaceae</taxon>
        <taxon>Inconstantimicrobium</taxon>
    </lineage>
</organism>
<comment type="caution">
    <text evidence="1">The sequence shown here is derived from an EMBL/GenBank/DDBJ whole genome shotgun (WGS) entry which is preliminary data.</text>
</comment>
<dbReference type="EMBL" id="BROD01000001">
    <property type="protein sequence ID" value="GKX64912.1"/>
    <property type="molecule type" value="Genomic_DNA"/>
</dbReference>
<keyword evidence="2" id="KW-1185">Reference proteome</keyword>
<proteinExistence type="predicted"/>
<protein>
    <submittedName>
        <fullName evidence="1">Spore coat protein</fullName>
    </submittedName>
</protein>
<evidence type="ECO:0000313" key="1">
    <source>
        <dbReference type="EMBL" id="GKX64912.1"/>
    </source>
</evidence>
<dbReference type="Proteomes" id="UP001058074">
    <property type="component" value="Unassembled WGS sequence"/>
</dbReference>
<evidence type="ECO:0000313" key="2">
    <source>
        <dbReference type="Proteomes" id="UP001058074"/>
    </source>
</evidence>